<feature type="active site" description="Nucleophile" evidence="2">
    <location>
        <position position="64"/>
    </location>
</feature>
<feature type="domain" description="PNPLA" evidence="3">
    <location>
        <begin position="27"/>
        <end position="197"/>
    </location>
</feature>
<dbReference type="GO" id="GO:0055088">
    <property type="term" value="P:lipid homeostasis"/>
    <property type="evidence" value="ECO:0007669"/>
    <property type="project" value="TreeGrafter"/>
</dbReference>
<dbReference type="AlphaFoldDB" id="A0A3B4B1S8"/>
<accession>A0A3B4B1S8</accession>
<dbReference type="GO" id="GO:0004806">
    <property type="term" value="F:triacylglycerol lipase activity"/>
    <property type="evidence" value="ECO:0007669"/>
    <property type="project" value="TreeGrafter"/>
</dbReference>
<dbReference type="Gene3D" id="3.40.1090.10">
    <property type="entry name" value="Cytosolic phospholipase A2 catalytic domain"/>
    <property type="match status" value="2"/>
</dbReference>
<dbReference type="InterPro" id="IPR033562">
    <property type="entry name" value="PLPL"/>
</dbReference>
<reference evidence="4" key="1">
    <citation type="submission" date="2025-08" db="UniProtKB">
        <authorList>
            <consortium name="Ensembl"/>
        </authorList>
    </citation>
    <scope>IDENTIFICATION</scope>
</reference>
<keyword evidence="1 2" id="KW-0443">Lipid metabolism</keyword>
<evidence type="ECO:0000313" key="5">
    <source>
        <dbReference type="Proteomes" id="UP000261520"/>
    </source>
</evidence>
<feature type="active site" description="Proton acceptor" evidence="2">
    <location>
        <position position="184"/>
    </location>
</feature>
<dbReference type="PANTHER" id="PTHR12406:SF22">
    <property type="entry name" value="1-ACYLGLYCEROL-3-PHOSPHATE O-ACYLTRANSFERASE PNPLA3"/>
    <property type="match status" value="1"/>
</dbReference>
<dbReference type="GO" id="GO:0016020">
    <property type="term" value="C:membrane"/>
    <property type="evidence" value="ECO:0007669"/>
    <property type="project" value="TreeGrafter"/>
</dbReference>
<sequence length="225" mass="24658">GVPLSTGDWGGRLWRRQLPLCTPGWNLSFAGCGFRSVYYLGALSCLLERVPELVHGAARFSGASSGSLVAAALAVNVPLSEFSIVRGKAIAMEARSLVGGVFSPSFSLQQRARDSLLRFLPLDAHVHASRRLCVSLTRVHDGKNLRVTDFRSREELIQVLLCSCFFPVYCGYIPPTYRGERYMDGALSDNQPLSELPNSLLFSPFSGESDICPKESGFFPVQVRP</sequence>
<comment type="caution">
    <text evidence="2">Lacks conserved residue(s) required for the propagation of feature annotation.</text>
</comment>
<dbReference type="PROSITE" id="PS51635">
    <property type="entry name" value="PNPLA"/>
    <property type="match status" value="1"/>
</dbReference>
<organism evidence="4 5">
    <name type="scientific">Periophthalmus magnuspinnatus</name>
    <dbReference type="NCBI Taxonomy" id="409849"/>
    <lineage>
        <taxon>Eukaryota</taxon>
        <taxon>Metazoa</taxon>
        <taxon>Chordata</taxon>
        <taxon>Craniata</taxon>
        <taxon>Vertebrata</taxon>
        <taxon>Euteleostomi</taxon>
        <taxon>Actinopterygii</taxon>
        <taxon>Neopterygii</taxon>
        <taxon>Teleostei</taxon>
        <taxon>Neoteleostei</taxon>
        <taxon>Acanthomorphata</taxon>
        <taxon>Gobiaria</taxon>
        <taxon>Gobiiformes</taxon>
        <taxon>Gobioidei</taxon>
        <taxon>Gobiidae</taxon>
        <taxon>Oxudercinae</taxon>
        <taxon>Periophthalmus</taxon>
    </lineage>
</organism>
<proteinExistence type="predicted"/>
<dbReference type="GO" id="GO:0019433">
    <property type="term" value="P:triglyceride catabolic process"/>
    <property type="evidence" value="ECO:0007669"/>
    <property type="project" value="TreeGrafter"/>
</dbReference>
<dbReference type="Ensembl" id="ENSPMGT00000024106.1">
    <property type="protein sequence ID" value="ENSPMGP00000022634.1"/>
    <property type="gene ID" value="ENSPMGG00000018308.1"/>
</dbReference>
<dbReference type="InterPro" id="IPR016035">
    <property type="entry name" value="Acyl_Trfase/lysoPLipase"/>
</dbReference>
<dbReference type="InterPro" id="IPR002641">
    <property type="entry name" value="PNPLA_dom"/>
</dbReference>
<keyword evidence="2" id="KW-0378">Hydrolase</keyword>
<dbReference type="Proteomes" id="UP000261520">
    <property type="component" value="Unplaced"/>
</dbReference>
<protein>
    <recommendedName>
        <fullName evidence="3">PNPLA domain-containing protein</fullName>
    </recommendedName>
</protein>
<name>A0A3B4B1S8_9GOBI</name>
<dbReference type="GO" id="GO:0005737">
    <property type="term" value="C:cytoplasm"/>
    <property type="evidence" value="ECO:0007669"/>
    <property type="project" value="TreeGrafter"/>
</dbReference>
<dbReference type="GO" id="GO:0005811">
    <property type="term" value="C:lipid droplet"/>
    <property type="evidence" value="ECO:0007669"/>
    <property type="project" value="TreeGrafter"/>
</dbReference>
<feature type="short sequence motif" description="GXSXG" evidence="2">
    <location>
        <begin position="62"/>
        <end position="66"/>
    </location>
</feature>
<dbReference type="Pfam" id="PF01734">
    <property type="entry name" value="Patatin"/>
    <property type="match status" value="1"/>
</dbReference>
<dbReference type="SUPFAM" id="SSF52151">
    <property type="entry name" value="FabD/lysophospholipase-like"/>
    <property type="match status" value="1"/>
</dbReference>
<reference evidence="4" key="2">
    <citation type="submission" date="2025-09" db="UniProtKB">
        <authorList>
            <consortium name="Ensembl"/>
        </authorList>
    </citation>
    <scope>IDENTIFICATION</scope>
</reference>
<evidence type="ECO:0000259" key="3">
    <source>
        <dbReference type="PROSITE" id="PS51635"/>
    </source>
</evidence>
<evidence type="ECO:0000313" key="4">
    <source>
        <dbReference type="Ensembl" id="ENSPMGP00000022634.1"/>
    </source>
</evidence>
<evidence type="ECO:0000256" key="2">
    <source>
        <dbReference type="PROSITE-ProRule" id="PRU01161"/>
    </source>
</evidence>
<keyword evidence="5" id="KW-1185">Reference proteome</keyword>
<evidence type="ECO:0000256" key="1">
    <source>
        <dbReference type="ARBA" id="ARBA00023098"/>
    </source>
</evidence>
<feature type="short sequence motif" description="DGA/G" evidence="2">
    <location>
        <begin position="184"/>
        <end position="186"/>
    </location>
</feature>
<dbReference type="PANTHER" id="PTHR12406">
    <property type="entry name" value="CALCIUM-INDEPENDENT PHOSPHOLIPASE A2 IPLA2 -RELATED"/>
    <property type="match status" value="1"/>
</dbReference>
<keyword evidence="2" id="KW-0442">Lipid degradation</keyword>